<dbReference type="Pfam" id="PF14863">
    <property type="entry name" value="Alkyl_sulf_dimr"/>
    <property type="match status" value="1"/>
</dbReference>
<evidence type="ECO:0000313" key="6">
    <source>
        <dbReference type="EMBL" id="RCL37641.1"/>
    </source>
</evidence>
<keyword evidence="3" id="KW-0862">Zinc</keyword>
<dbReference type="PANTHER" id="PTHR43223">
    <property type="entry name" value="ALKYL/ARYL-SULFATASE"/>
    <property type="match status" value="1"/>
</dbReference>
<dbReference type="PANTHER" id="PTHR43223:SF2">
    <property type="entry name" value="METALLO-BETA-LACTAMASE DOMAIN-CONTAINING PROTEIN"/>
    <property type="match status" value="1"/>
</dbReference>
<dbReference type="InterPro" id="IPR001279">
    <property type="entry name" value="Metallo-B-lactamas"/>
</dbReference>
<dbReference type="InterPro" id="IPR036527">
    <property type="entry name" value="SCP2_sterol-bd_dom_sf"/>
</dbReference>
<dbReference type="InterPro" id="IPR029228">
    <property type="entry name" value="Alkyl_sulf_dimr"/>
</dbReference>
<dbReference type="InterPro" id="IPR044097">
    <property type="entry name" value="Bds1/SdsA1_MBL-fold"/>
</dbReference>
<evidence type="ECO:0000259" key="5">
    <source>
        <dbReference type="SMART" id="SM00849"/>
    </source>
</evidence>
<dbReference type="SUPFAM" id="SSF56281">
    <property type="entry name" value="Metallo-hydrolase/oxidoreductase"/>
    <property type="match status" value="1"/>
</dbReference>
<dbReference type="Gene3D" id="3.30.1050.10">
    <property type="entry name" value="SCP2 sterol-binding domain"/>
    <property type="match status" value="1"/>
</dbReference>
<dbReference type="InterPro" id="IPR052195">
    <property type="entry name" value="Bact_Alkyl/Aryl-Sulfatase"/>
</dbReference>
<sequence>MLKKYSLLLIILLSSCADDTNNSEQKSDGLGSPNQNNDLKFLAQDFREQIHMPHENIKVAVGYGLANSILVMGNSESLVVDTMGGIETASRVITDLNIPSDKPVTTLAYTHFHADHTLGAQAFVDQFSIENVISHETTVAEIRDFFGIKRDLISKRSLKMFGSILQEKDKTSSNGIGIKLETGIDTPGYIKPTITFSDFYSYDLDGLEIQFFHAPGETDDQLFVWIPKYKALMPGDNIYKAFPNIYTIRGTTYRSFKSWYTSLEKMMALEPEILIPSHGTPINGKEEILRVLSNYRDAIKYVHDQMMRNLNSGSSPLEAARKIKLPENLAQDPHLFELYGTIEWSARNLFNGYFGWFDGNPTNLYPFTKEEYGEKLLRLIPEKQLISELDKALAEEDSQWALYISDLLIDSGKGNELILAKKAEALKNLGDSAYNPNAVSFYRSTYAELTNSTSDKTFITADSQIEPNLLEQLDVLMFLETMAIRLDPSKVAGIADTKYVKFTDLDEVWKLRLENSVFTYEQVSSMVEHDIEMSSLTFKSLVTGTINPITGILLTNNNAKGPNKRGFLELLSNFQE</sequence>
<dbReference type="AlphaFoldDB" id="A0A368BK73"/>
<dbReference type="InterPro" id="IPR038536">
    <property type="entry name" value="Alkyl/aryl-sulf_dimr_sf"/>
</dbReference>
<dbReference type="Pfam" id="PF14864">
    <property type="entry name" value="Alkyl_sulf_C"/>
    <property type="match status" value="1"/>
</dbReference>
<dbReference type="EMBL" id="QOPD01000008">
    <property type="protein sequence ID" value="RCL37641.1"/>
    <property type="molecule type" value="Genomic_DNA"/>
</dbReference>
<name>A0A368BK73_9GAMM</name>
<dbReference type="InterPro" id="IPR036866">
    <property type="entry name" value="RibonucZ/Hydroxyglut_hydro"/>
</dbReference>
<dbReference type="Pfam" id="PF00753">
    <property type="entry name" value="Lactamase_B"/>
    <property type="match status" value="1"/>
</dbReference>
<keyword evidence="2 6" id="KW-0378">Hydrolase</keyword>
<dbReference type="SUPFAM" id="SSF55718">
    <property type="entry name" value="SCP-like"/>
    <property type="match status" value="1"/>
</dbReference>
<keyword evidence="1" id="KW-0479">Metal-binding</keyword>
<dbReference type="Proteomes" id="UP000252147">
    <property type="component" value="Unassembled WGS sequence"/>
</dbReference>
<feature type="domain" description="Metallo-beta-lactamase" evidence="5">
    <location>
        <begin position="65"/>
        <end position="278"/>
    </location>
</feature>
<dbReference type="GO" id="GO:0046872">
    <property type="term" value="F:metal ion binding"/>
    <property type="evidence" value="ECO:0007669"/>
    <property type="project" value="UniProtKB-KW"/>
</dbReference>
<evidence type="ECO:0000313" key="7">
    <source>
        <dbReference type="Proteomes" id="UP000252147"/>
    </source>
</evidence>
<dbReference type="Gene3D" id="3.60.15.30">
    <property type="entry name" value="Metallo-beta-lactamase domain"/>
    <property type="match status" value="1"/>
</dbReference>
<dbReference type="PROSITE" id="PS51257">
    <property type="entry name" value="PROKAR_LIPOPROTEIN"/>
    <property type="match status" value="1"/>
</dbReference>
<comment type="similarity">
    <text evidence="4">Belongs to the metallo-beta-lactamase superfamily. Type III sulfatase family.</text>
</comment>
<dbReference type="GO" id="GO:0046983">
    <property type="term" value="F:protein dimerization activity"/>
    <property type="evidence" value="ECO:0007669"/>
    <property type="project" value="InterPro"/>
</dbReference>
<dbReference type="GO" id="GO:0018741">
    <property type="term" value="F:linear primary-alkylsulfatase activity"/>
    <property type="evidence" value="ECO:0007669"/>
    <property type="project" value="InterPro"/>
</dbReference>
<evidence type="ECO:0000256" key="4">
    <source>
        <dbReference type="ARBA" id="ARBA00033751"/>
    </source>
</evidence>
<accession>A0A368BK73</accession>
<comment type="caution">
    <text evidence="6">The sequence shown here is derived from an EMBL/GenBank/DDBJ whole genome shotgun (WGS) entry which is preliminary data.</text>
</comment>
<protein>
    <submittedName>
        <fullName evidence="6">MBL fold metallo-hydrolase</fullName>
    </submittedName>
</protein>
<dbReference type="Gene3D" id="1.25.40.880">
    <property type="entry name" value="Alkyl sulfatase, dimerisation domain"/>
    <property type="match status" value="1"/>
</dbReference>
<dbReference type="CDD" id="cd07710">
    <property type="entry name" value="arylsulfatase_Sdsa1-like_MBL-fold"/>
    <property type="match status" value="1"/>
</dbReference>
<evidence type="ECO:0000256" key="1">
    <source>
        <dbReference type="ARBA" id="ARBA00022723"/>
    </source>
</evidence>
<dbReference type="GO" id="GO:0018909">
    <property type="term" value="P:dodecyl sulfate metabolic process"/>
    <property type="evidence" value="ECO:0007669"/>
    <property type="project" value="InterPro"/>
</dbReference>
<evidence type="ECO:0000256" key="3">
    <source>
        <dbReference type="ARBA" id="ARBA00022833"/>
    </source>
</evidence>
<gene>
    <name evidence="6" type="ORF">DBW97_04575</name>
</gene>
<proteinExistence type="inferred from homology"/>
<evidence type="ECO:0000256" key="2">
    <source>
        <dbReference type="ARBA" id="ARBA00022801"/>
    </source>
</evidence>
<reference evidence="6 7" key="1">
    <citation type="journal article" date="2018" name="Microbiome">
        <title>Fine metagenomic profile of the Mediterranean stratified and mixed water columns revealed by assembly and recruitment.</title>
        <authorList>
            <person name="Haro-Moreno J.M."/>
            <person name="Lopez-Perez M."/>
            <person name="De La Torre J.R."/>
            <person name="Picazo A."/>
            <person name="Camacho A."/>
            <person name="Rodriguez-Valera F."/>
        </authorList>
    </citation>
    <scope>NUCLEOTIDE SEQUENCE [LARGE SCALE GENOMIC DNA]</scope>
    <source>
        <strain evidence="6">MED-G83</strain>
    </source>
</reference>
<dbReference type="InterPro" id="IPR029229">
    <property type="entry name" value="Alkyl_sulf_C"/>
</dbReference>
<organism evidence="6 7">
    <name type="scientific">SAR86 cluster bacterium</name>
    <dbReference type="NCBI Taxonomy" id="2030880"/>
    <lineage>
        <taxon>Bacteria</taxon>
        <taxon>Pseudomonadati</taxon>
        <taxon>Pseudomonadota</taxon>
        <taxon>Gammaproteobacteria</taxon>
        <taxon>SAR86 cluster</taxon>
    </lineage>
</organism>
<dbReference type="SMART" id="SM00849">
    <property type="entry name" value="Lactamase_B"/>
    <property type="match status" value="1"/>
</dbReference>